<accession>A0A452QTW8</accession>
<feature type="domain" description="Immunoglobulin V-set" evidence="4">
    <location>
        <begin position="27"/>
        <end position="120"/>
    </location>
</feature>
<feature type="transmembrane region" description="Helical" evidence="2">
    <location>
        <begin position="127"/>
        <end position="151"/>
    </location>
</feature>
<gene>
    <name evidence="5" type="primary">CD2</name>
</gene>
<feature type="chain" id="PRO_5019177883" evidence="3">
    <location>
        <begin position="22"/>
        <end position="261"/>
    </location>
</feature>
<keyword evidence="2" id="KW-0472">Membrane</keyword>
<dbReference type="SUPFAM" id="SSF48726">
    <property type="entry name" value="Immunoglobulin"/>
    <property type="match status" value="1"/>
</dbReference>
<dbReference type="Ensembl" id="ENSUAMT00000010173.1">
    <property type="protein sequence ID" value="ENSUAMP00000009036.1"/>
    <property type="gene ID" value="ENSUAMG00000007542.1"/>
</dbReference>
<keyword evidence="6" id="KW-1185">Reference proteome</keyword>
<feature type="compositionally biased region" description="Pro residues" evidence="1">
    <location>
        <begin position="242"/>
        <end position="254"/>
    </location>
</feature>
<dbReference type="InterPro" id="IPR013106">
    <property type="entry name" value="Ig_V-set"/>
</dbReference>
<evidence type="ECO:0000259" key="4">
    <source>
        <dbReference type="Pfam" id="PF07686"/>
    </source>
</evidence>
<dbReference type="Proteomes" id="UP000291022">
    <property type="component" value="Unassembled WGS sequence"/>
</dbReference>
<feature type="compositionally biased region" description="Pro residues" evidence="1">
    <location>
        <begin position="185"/>
        <end position="203"/>
    </location>
</feature>
<dbReference type="Pfam" id="PF07686">
    <property type="entry name" value="V-set"/>
    <property type="match status" value="1"/>
</dbReference>
<evidence type="ECO:0000256" key="3">
    <source>
        <dbReference type="SAM" id="SignalP"/>
    </source>
</evidence>
<protein>
    <submittedName>
        <fullName evidence="5">CD2 molecule</fullName>
    </submittedName>
</protein>
<feature type="region of interest" description="Disordered" evidence="1">
    <location>
        <begin position="172"/>
        <end position="261"/>
    </location>
</feature>
<keyword evidence="2" id="KW-0812">Transmembrane</keyword>
<dbReference type="InterPro" id="IPR015632">
    <property type="entry name" value="CD2"/>
</dbReference>
<dbReference type="InterPro" id="IPR036179">
    <property type="entry name" value="Ig-like_dom_sf"/>
</dbReference>
<name>A0A452QTW8_URSAM</name>
<dbReference type="CDD" id="cd12087">
    <property type="entry name" value="TM_EGFR-like"/>
    <property type="match status" value="1"/>
</dbReference>
<feature type="signal peptide" evidence="3">
    <location>
        <begin position="1"/>
        <end position="21"/>
    </location>
</feature>
<dbReference type="Gene3D" id="2.60.40.10">
    <property type="entry name" value="Immunoglobulins"/>
    <property type="match status" value="1"/>
</dbReference>
<dbReference type="InterPro" id="IPR013783">
    <property type="entry name" value="Ig-like_fold"/>
</dbReference>
<evidence type="ECO:0000313" key="6">
    <source>
        <dbReference type="Proteomes" id="UP000291022"/>
    </source>
</evidence>
<reference evidence="5" key="3">
    <citation type="submission" date="2025-09" db="UniProtKB">
        <authorList>
            <consortium name="Ensembl"/>
        </authorList>
    </citation>
    <scope>IDENTIFICATION</scope>
</reference>
<evidence type="ECO:0000256" key="1">
    <source>
        <dbReference type="SAM" id="MobiDB-lite"/>
    </source>
</evidence>
<organism evidence="5 6">
    <name type="scientific">Ursus americanus</name>
    <name type="common">American black bear</name>
    <name type="synonym">Euarctos americanus</name>
    <dbReference type="NCBI Taxonomy" id="9643"/>
    <lineage>
        <taxon>Eukaryota</taxon>
        <taxon>Metazoa</taxon>
        <taxon>Chordata</taxon>
        <taxon>Craniata</taxon>
        <taxon>Vertebrata</taxon>
        <taxon>Euteleostomi</taxon>
        <taxon>Mammalia</taxon>
        <taxon>Eutheria</taxon>
        <taxon>Laurasiatheria</taxon>
        <taxon>Carnivora</taxon>
        <taxon>Caniformia</taxon>
        <taxon>Ursidae</taxon>
        <taxon>Ursus</taxon>
    </lineage>
</organism>
<proteinExistence type="predicted"/>
<reference evidence="6" key="1">
    <citation type="submission" date="2016-06" db="EMBL/GenBank/DDBJ databases">
        <title>De novo assembly and RNA-Seq shows season-dependent expression and editing in black bear kidneys.</title>
        <authorList>
            <person name="Korstanje R."/>
            <person name="Srivastava A."/>
            <person name="Sarsani V.K."/>
            <person name="Sheehan S.M."/>
            <person name="Seger R.L."/>
            <person name="Barter M.E."/>
            <person name="Lindqvist C."/>
            <person name="Brody L.C."/>
            <person name="Mullikin J.C."/>
        </authorList>
    </citation>
    <scope>NUCLEOTIDE SEQUENCE [LARGE SCALE GENOMIC DNA]</scope>
</reference>
<dbReference type="PRINTS" id="PR01870">
    <property type="entry name" value="CD2ANTIGEN"/>
</dbReference>
<keyword evidence="2" id="KW-1133">Transmembrane helix</keyword>
<reference evidence="5" key="2">
    <citation type="submission" date="2025-08" db="UniProtKB">
        <authorList>
            <consortium name="Ensembl"/>
        </authorList>
    </citation>
    <scope>IDENTIFICATION</scope>
</reference>
<dbReference type="AlphaFoldDB" id="A0A452QTW8"/>
<dbReference type="GeneTree" id="ENSGT01030000234540"/>
<keyword evidence="3" id="KW-0732">Signal</keyword>
<evidence type="ECO:0000313" key="5">
    <source>
        <dbReference type="Ensembl" id="ENSUAMP00000009036.1"/>
    </source>
</evidence>
<sequence length="261" mass="29381">MSLACQILASFLLIFIVSTKGAAPENNVVWGTLGHDFDLNISGFQMDDNIDDIRWEKDKTIVARVKKGKLKDLKDERYNVSTNGALKIKHLETEDSDTYRVVIYKIDGKNVLDKTFQLKIQEKGLDIYLIAGICGGGVIFISFMTLLIFYINKRKRQNSRKHDEELEIRARRATAKERHRKPRQGPGPAPQNPAVSQPPPPPSHRLQAPCHRPPPPSHRVQHHPQKKAPPPSAAQVHQQKGPPLPRPRVQPKPPHGATENS</sequence>
<evidence type="ECO:0000256" key="2">
    <source>
        <dbReference type="SAM" id="Phobius"/>
    </source>
</evidence>